<dbReference type="InterPro" id="IPR046286">
    <property type="entry name" value="DUF6323"/>
</dbReference>
<dbReference type="Proteomes" id="UP000823891">
    <property type="component" value="Unassembled WGS sequence"/>
</dbReference>
<protein>
    <submittedName>
        <fullName evidence="1">Uncharacterized protein</fullName>
    </submittedName>
</protein>
<name>A0A9D2NI44_9FIRM</name>
<comment type="caution">
    <text evidence="1">The sequence shown here is derived from an EMBL/GenBank/DDBJ whole genome shotgun (WGS) entry which is preliminary data.</text>
</comment>
<dbReference type="AlphaFoldDB" id="A0A9D2NI44"/>
<evidence type="ECO:0000313" key="1">
    <source>
        <dbReference type="EMBL" id="HJC25253.1"/>
    </source>
</evidence>
<organism evidence="1 2">
    <name type="scientific">Candidatus Eisenbergiella merdavium</name>
    <dbReference type="NCBI Taxonomy" id="2838551"/>
    <lineage>
        <taxon>Bacteria</taxon>
        <taxon>Bacillati</taxon>
        <taxon>Bacillota</taxon>
        <taxon>Clostridia</taxon>
        <taxon>Lachnospirales</taxon>
        <taxon>Lachnospiraceae</taxon>
        <taxon>Eisenbergiella</taxon>
    </lineage>
</organism>
<dbReference type="Pfam" id="PF19848">
    <property type="entry name" value="DUF6323"/>
    <property type="match status" value="1"/>
</dbReference>
<dbReference type="EMBL" id="DWWS01000059">
    <property type="protein sequence ID" value="HJC25253.1"/>
    <property type="molecule type" value="Genomic_DNA"/>
</dbReference>
<gene>
    <name evidence="1" type="ORF">H9761_16385</name>
</gene>
<sequence length="178" mass="21230">MEKDWTAVFSQRQNQLERVIGANQMTERFGLSLTEEEAGLILEERQKTLREQRRVEFGEGILTRLIYEFCDSEYLDQSNYVETLIRLQEIFYLYKNEMQDELTDDELLHLMKEQFELLCFGDLEYLESTCLAAFSQAVRAGYGGYRGTDGRGEYSRFDEEKRWDHELYFETLKELCWG</sequence>
<reference evidence="1" key="1">
    <citation type="journal article" date="2021" name="PeerJ">
        <title>Extensive microbial diversity within the chicken gut microbiome revealed by metagenomics and culture.</title>
        <authorList>
            <person name="Gilroy R."/>
            <person name="Ravi A."/>
            <person name="Getino M."/>
            <person name="Pursley I."/>
            <person name="Horton D.L."/>
            <person name="Alikhan N.F."/>
            <person name="Baker D."/>
            <person name="Gharbi K."/>
            <person name="Hall N."/>
            <person name="Watson M."/>
            <person name="Adriaenssens E.M."/>
            <person name="Foster-Nyarko E."/>
            <person name="Jarju S."/>
            <person name="Secka A."/>
            <person name="Antonio M."/>
            <person name="Oren A."/>
            <person name="Chaudhuri R.R."/>
            <person name="La Ragione R."/>
            <person name="Hildebrand F."/>
            <person name="Pallen M.J."/>
        </authorList>
    </citation>
    <scope>NUCLEOTIDE SEQUENCE</scope>
    <source>
        <strain evidence="1">USAMLcec2-132</strain>
    </source>
</reference>
<evidence type="ECO:0000313" key="2">
    <source>
        <dbReference type="Proteomes" id="UP000823891"/>
    </source>
</evidence>
<reference evidence="1" key="2">
    <citation type="submission" date="2021-04" db="EMBL/GenBank/DDBJ databases">
        <authorList>
            <person name="Gilroy R."/>
        </authorList>
    </citation>
    <scope>NUCLEOTIDE SEQUENCE</scope>
    <source>
        <strain evidence="1">USAMLcec2-132</strain>
    </source>
</reference>
<accession>A0A9D2NI44</accession>
<proteinExistence type="predicted"/>